<feature type="transmembrane region" description="Helical" evidence="1">
    <location>
        <begin position="38"/>
        <end position="57"/>
    </location>
</feature>
<dbReference type="RefSeq" id="WP_182171197.1">
    <property type="nucleotide sequence ID" value="NZ_JACFXU010000014.1"/>
</dbReference>
<proteinExistence type="predicted"/>
<organism evidence="2 3">
    <name type="scientific">Sediminihaliea albiluteola</name>
    <dbReference type="NCBI Taxonomy" id="2758564"/>
    <lineage>
        <taxon>Bacteria</taxon>
        <taxon>Pseudomonadati</taxon>
        <taxon>Pseudomonadota</taxon>
        <taxon>Gammaproteobacteria</taxon>
        <taxon>Cellvibrionales</taxon>
        <taxon>Halieaceae</taxon>
        <taxon>Sediminihaliea</taxon>
    </lineage>
</organism>
<protein>
    <submittedName>
        <fullName evidence="2">Uncharacterized protein</fullName>
    </submittedName>
</protein>
<dbReference type="Proteomes" id="UP000539350">
    <property type="component" value="Unassembled WGS sequence"/>
</dbReference>
<evidence type="ECO:0000313" key="3">
    <source>
        <dbReference type="Proteomes" id="UP000539350"/>
    </source>
</evidence>
<keyword evidence="1" id="KW-0472">Membrane</keyword>
<name>A0A7W2TVW5_9GAMM</name>
<dbReference type="EMBL" id="JACFXU010000014">
    <property type="protein sequence ID" value="MBA6412921.1"/>
    <property type="molecule type" value="Genomic_DNA"/>
</dbReference>
<accession>A0A7W2TVW5</accession>
<reference evidence="2 3" key="1">
    <citation type="submission" date="2020-07" db="EMBL/GenBank/DDBJ databases">
        <title>Halieaceae bacterium, F7430, whole genome shotgun sequencing project.</title>
        <authorList>
            <person name="Jiang S."/>
            <person name="Liu Z.W."/>
            <person name="Du Z.J."/>
        </authorList>
    </citation>
    <scope>NUCLEOTIDE SEQUENCE [LARGE SCALE GENOMIC DNA]</scope>
    <source>
        <strain evidence="2 3">F7430</strain>
    </source>
</reference>
<dbReference type="AlphaFoldDB" id="A0A7W2TVW5"/>
<keyword evidence="1" id="KW-1133">Transmembrane helix</keyword>
<evidence type="ECO:0000313" key="2">
    <source>
        <dbReference type="EMBL" id="MBA6412921.1"/>
    </source>
</evidence>
<keyword evidence="3" id="KW-1185">Reference proteome</keyword>
<sequence>MNNLFLLLLLVFAGVALMVVLGGRFAKPANPEQMARLRRWIIPLVGIMLLLSAIDFYW</sequence>
<comment type="caution">
    <text evidence="2">The sequence shown here is derived from an EMBL/GenBank/DDBJ whole genome shotgun (WGS) entry which is preliminary data.</text>
</comment>
<evidence type="ECO:0000256" key="1">
    <source>
        <dbReference type="SAM" id="Phobius"/>
    </source>
</evidence>
<keyword evidence="1" id="KW-0812">Transmembrane</keyword>
<gene>
    <name evidence="2" type="ORF">H2508_07335</name>
</gene>